<proteinExistence type="predicted"/>
<gene>
    <name evidence="2" type="ORF">HBH26_15765</name>
</gene>
<dbReference type="EMBL" id="JAAVJH010000012">
    <property type="protein sequence ID" value="NJR80041.1"/>
    <property type="molecule type" value="Genomic_DNA"/>
</dbReference>
<organism evidence="2 3">
    <name type="scientific">Sphingomonas corticis</name>
    <dbReference type="NCBI Taxonomy" id="2722791"/>
    <lineage>
        <taxon>Bacteria</taxon>
        <taxon>Pseudomonadati</taxon>
        <taxon>Pseudomonadota</taxon>
        <taxon>Alphaproteobacteria</taxon>
        <taxon>Sphingomonadales</taxon>
        <taxon>Sphingomonadaceae</taxon>
        <taxon>Sphingomonas</taxon>
    </lineage>
</organism>
<keyword evidence="3" id="KW-1185">Reference proteome</keyword>
<dbReference type="SUPFAM" id="SSF56281">
    <property type="entry name" value="Metallo-hydrolase/oxidoreductase"/>
    <property type="match status" value="1"/>
</dbReference>
<comment type="caution">
    <text evidence="2">The sequence shown here is derived from an EMBL/GenBank/DDBJ whole genome shotgun (WGS) entry which is preliminary data.</text>
</comment>
<dbReference type="Proteomes" id="UP000732399">
    <property type="component" value="Unassembled WGS sequence"/>
</dbReference>
<evidence type="ECO:0000313" key="3">
    <source>
        <dbReference type="Proteomes" id="UP000732399"/>
    </source>
</evidence>
<evidence type="ECO:0000313" key="2">
    <source>
        <dbReference type="EMBL" id="NJR80041.1"/>
    </source>
</evidence>
<dbReference type="PANTHER" id="PTHR30619:SF1">
    <property type="entry name" value="RECOMBINATION PROTEIN 2"/>
    <property type="match status" value="1"/>
</dbReference>
<dbReference type="RefSeq" id="WP_168135598.1">
    <property type="nucleotide sequence ID" value="NZ_JAAVJH010000012.1"/>
</dbReference>
<dbReference type="Gene3D" id="3.60.15.10">
    <property type="entry name" value="Ribonuclease Z/Hydroxyacylglutathione hydrolase-like"/>
    <property type="match status" value="2"/>
</dbReference>
<dbReference type="InterPro" id="IPR036866">
    <property type="entry name" value="RibonucZ/Hydroxyglut_hydro"/>
</dbReference>
<sequence length="527" mass="57461">MAHPTVHVRMYQRLLGDCFLLTIGAEDADAPVHVLIDCGILNGVEGGGAVMEEVTDDIIATTKGKLDLVVVTHEHADHISGFRRLLKDRRLRIERLWLAWTEDDQDGQANALRTDLAARRRAVREAAKAAREGAREASGDATMENPFALTPGGATRGLEAFLDDEESEGSSGGSLGVAGRKPRPPLLATLKKFVGRASTDFLEPGDTVPLPGSSGIVAHVLGPPRDEGLLFKDLPSAGSDKETYLTATRVLNAEWMVRLAAGAPDGGRTPRMEEASPFSPQHRRLTRRGIEDGSLGGEDAEWVRSHYFSSCDPRPFRYLPAHLAARTDVACDTGWRQEFRRIDGVWLSAVGPLALKLDSDTNNTSLVLALEMPDGCVLLFAADAQVGNWESWHRQRYGRGRATAADLLERTILYKVGHHGSHNATLTEKGLALMTHKRLVAMIPTVETVALERGSKGWKMPYAPLLAELLKRTEGRLLRGDAKPGCDVGGASLTRDAEFRARVRVEKSARAGADGPQLYVEYRAWPI</sequence>
<name>A0ABX1CRW4_9SPHN</name>
<reference evidence="2 3" key="1">
    <citation type="submission" date="2020-03" db="EMBL/GenBank/DDBJ databases">
        <authorList>
            <person name="Wang L."/>
            <person name="He N."/>
            <person name="Li Y."/>
            <person name="Fang Y."/>
            <person name="Zhang F."/>
        </authorList>
    </citation>
    <scope>NUCLEOTIDE SEQUENCE [LARGE SCALE GENOMIC DNA]</scope>
    <source>
        <strain evidence="2 3">36D10-4-7</strain>
    </source>
</reference>
<dbReference type="InterPro" id="IPR052159">
    <property type="entry name" value="Competence_DNA_uptake"/>
</dbReference>
<accession>A0ABX1CRW4</accession>
<evidence type="ECO:0000256" key="1">
    <source>
        <dbReference type="SAM" id="MobiDB-lite"/>
    </source>
</evidence>
<feature type="region of interest" description="Disordered" evidence="1">
    <location>
        <begin position="262"/>
        <end position="282"/>
    </location>
</feature>
<protein>
    <recommendedName>
        <fullName evidence="4">MBL fold metallo-hydrolase</fullName>
    </recommendedName>
</protein>
<dbReference type="PANTHER" id="PTHR30619">
    <property type="entry name" value="DNA INTERNALIZATION/COMPETENCE PROTEIN COMEC/REC2"/>
    <property type="match status" value="1"/>
</dbReference>
<evidence type="ECO:0008006" key="4">
    <source>
        <dbReference type="Google" id="ProtNLM"/>
    </source>
</evidence>